<gene>
    <name evidence="1" type="ORF">Krac_7410</name>
</gene>
<dbReference type="RefSeq" id="WP_007910170.1">
    <property type="nucleotide sequence ID" value="NZ_ADVG01000002.1"/>
</dbReference>
<keyword evidence="2" id="KW-1185">Reference proteome</keyword>
<dbReference type="InParanoid" id="D6TS60"/>
<dbReference type="AlphaFoldDB" id="D6TS60"/>
<dbReference type="Proteomes" id="UP000004508">
    <property type="component" value="Unassembled WGS sequence"/>
</dbReference>
<dbReference type="EMBL" id="ADVG01000002">
    <property type="protein sequence ID" value="EFH86133.1"/>
    <property type="molecule type" value="Genomic_DNA"/>
</dbReference>
<name>D6TS60_KTERA</name>
<protein>
    <submittedName>
        <fullName evidence="1">Uncharacterized protein</fullName>
    </submittedName>
</protein>
<accession>D6TS60</accession>
<organism evidence="1 2">
    <name type="scientific">Ktedonobacter racemifer DSM 44963</name>
    <dbReference type="NCBI Taxonomy" id="485913"/>
    <lineage>
        <taxon>Bacteria</taxon>
        <taxon>Bacillati</taxon>
        <taxon>Chloroflexota</taxon>
        <taxon>Ktedonobacteria</taxon>
        <taxon>Ktedonobacterales</taxon>
        <taxon>Ktedonobacteraceae</taxon>
        <taxon>Ktedonobacter</taxon>
    </lineage>
</organism>
<evidence type="ECO:0000313" key="1">
    <source>
        <dbReference type="EMBL" id="EFH86133.1"/>
    </source>
</evidence>
<dbReference type="STRING" id="485913.Krac_7410"/>
<sequence>MKQQQRTMWESYARIRFPTFIGAVSILDQINKVAEILDCLVDLIEEV</sequence>
<reference evidence="1 2" key="1">
    <citation type="journal article" date="2011" name="Stand. Genomic Sci.">
        <title>Non-contiguous finished genome sequence and contextual data of the filamentous soil bacterium Ktedonobacter racemifer type strain (SOSP1-21).</title>
        <authorList>
            <person name="Chang Y.J."/>
            <person name="Land M."/>
            <person name="Hauser L."/>
            <person name="Chertkov O."/>
            <person name="Del Rio T.G."/>
            <person name="Nolan M."/>
            <person name="Copeland A."/>
            <person name="Tice H."/>
            <person name="Cheng J.F."/>
            <person name="Lucas S."/>
            <person name="Han C."/>
            <person name="Goodwin L."/>
            <person name="Pitluck S."/>
            <person name="Ivanova N."/>
            <person name="Ovchinikova G."/>
            <person name="Pati A."/>
            <person name="Chen A."/>
            <person name="Palaniappan K."/>
            <person name="Mavromatis K."/>
            <person name="Liolios K."/>
            <person name="Brettin T."/>
            <person name="Fiebig A."/>
            <person name="Rohde M."/>
            <person name="Abt B."/>
            <person name="Goker M."/>
            <person name="Detter J.C."/>
            <person name="Woyke T."/>
            <person name="Bristow J."/>
            <person name="Eisen J.A."/>
            <person name="Markowitz V."/>
            <person name="Hugenholtz P."/>
            <person name="Kyrpides N.C."/>
            <person name="Klenk H.P."/>
            <person name="Lapidus A."/>
        </authorList>
    </citation>
    <scope>NUCLEOTIDE SEQUENCE [LARGE SCALE GENOMIC DNA]</scope>
    <source>
        <strain evidence="2">DSM 44963</strain>
    </source>
</reference>
<evidence type="ECO:0000313" key="2">
    <source>
        <dbReference type="Proteomes" id="UP000004508"/>
    </source>
</evidence>
<proteinExistence type="predicted"/>
<comment type="caution">
    <text evidence="1">The sequence shown here is derived from an EMBL/GenBank/DDBJ whole genome shotgun (WGS) entry which is preliminary data.</text>
</comment>